<feature type="region of interest" description="Disordered" evidence="5">
    <location>
        <begin position="292"/>
        <end position="322"/>
    </location>
</feature>
<dbReference type="Gene3D" id="1.10.10.60">
    <property type="entry name" value="Homeodomain-like"/>
    <property type="match status" value="3"/>
</dbReference>
<evidence type="ECO:0000313" key="9">
    <source>
        <dbReference type="Proteomes" id="UP000518752"/>
    </source>
</evidence>
<dbReference type="InterPro" id="IPR051575">
    <property type="entry name" value="Myb-like_DNA-bd"/>
</dbReference>
<dbReference type="GO" id="GO:0000978">
    <property type="term" value="F:RNA polymerase II cis-regulatory region sequence-specific DNA binding"/>
    <property type="evidence" value="ECO:0007669"/>
    <property type="project" value="TreeGrafter"/>
</dbReference>
<dbReference type="GO" id="GO:0042795">
    <property type="term" value="P:snRNA transcription by RNA polymerase II"/>
    <property type="evidence" value="ECO:0007669"/>
    <property type="project" value="TreeGrafter"/>
</dbReference>
<dbReference type="Proteomes" id="UP000518752">
    <property type="component" value="Unassembled WGS sequence"/>
</dbReference>
<keyword evidence="1" id="KW-0805">Transcription regulation</keyword>
<dbReference type="InterPro" id="IPR001005">
    <property type="entry name" value="SANT/Myb"/>
</dbReference>
<feature type="domain" description="Myb-like" evidence="6">
    <location>
        <begin position="115"/>
        <end position="165"/>
    </location>
</feature>
<feature type="domain" description="Myb-like" evidence="6">
    <location>
        <begin position="63"/>
        <end position="114"/>
    </location>
</feature>
<dbReference type="Pfam" id="PF00249">
    <property type="entry name" value="Myb_DNA-binding"/>
    <property type="match status" value="1"/>
</dbReference>
<proteinExistence type="predicted"/>
<feature type="domain" description="HTH myb-type" evidence="7">
    <location>
        <begin position="68"/>
        <end position="114"/>
    </location>
</feature>
<feature type="compositionally biased region" description="Polar residues" evidence="5">
    <location>
        <begin position="295"/>
        <end position="309"/>
    </location>
</feature>
<sequence length="384" mass="43273">MLACSIYALMSQRPRRSWSTYEDNILRRCVEANPDNPRWCDISKYLPGRNPKDCRKRWVSSLNASLTKGPWTSGEDVLLTTAVEQYGSDWAAVSRAFAGRRSGDQCSKRWRQVVNPSINRDPWSAEDDRLLLQLYGHHKNSWQLISTHFSNRTDLQCRNRYCRLLGTRSLAKNEKRSSTPTTQQTRPFVKSTFQGTSNTTDTMFFDETQPNSYSEPNAEDFNIKPAPSVSQIPALVAQTSPRGEHLYQSVFGGTSPLPNSVHIPISHHTSMNEQSYAPNAYQPSAQLLWQARGAESSSSTMSPQLQNASFGPDFPPSQSSYPSQADAFSVVSFDSPYPSEQFFYHPGASYTPSMPPTKQHWPQSGDFSHSHANRRRRLGPTPPI</sequence>
<reference evidence="8 9" key="1">
    <citation type="journal article" date="2020" name="ISME J.">
        <title>Uncovering the hidden diversity of litter-decomposition mechanisms in mushroom-forming fungi.</title>
        <authorList>
            <person name="Floudas D."/>
            <person name="Bentzer J."/>
            <person name="Ahren D."/>
            <person name="Johansson T."/>
            <person name="Persson P."/>
            <person name="Tunlid A."/>
        </authorList>
    </citation>
    <scope>NUCLEOTIDE SEQUENCE [LARGE SCALE GENOMIC DNA]</scope>
    <source>
        <strain evidence="8 9">CBS 406.79</strain>
    </source>
</reference>
<dbReference type="GO" id="GO:0042796">
    <property type="term" value="P:snRNA transcription by RNA polymerase III"/>
    <property type="evidence" value="ECO:0007669"/>
    <property type="project" value="TreeGrafter"/>
</dbReference>
<dbReference type="AlphaFoldDB" id="A0A8H5HSG3"/>
<feature type="domain" description="Myb-like" evidence="6">
    <location>
        <begin position="10"/>
        <end position="62"/>
    </location>
</feature>
<evidence type="ECO:0000256" key="4">
    <source>
        <dbReference type="ARBA" id="ARBA00023242"/>
    </source>
</evidence>
<name>A0A8H5HSG3_9AGAR</name>
<keyword evidence="4" id="KW-0539">Nucleus</keyword>
<keyword evidence="3" id="KW-0804">Transcription</keyword>
<evidence type="ECO:0000256" key="1">
    <source>
        <dbReference type="ARBA" id="ARBA00023015"/>
    </source>
</evidence>
<dbReference type="PROSITE" id="PS50090">
    <property type="entry name" value="MYB_LIKE"/>
    <property type="match status" value="3"/>
</dbReference>
<dbReference type="SMART" id="SM00717">
    <property type="entry name" value="SANT"/>
    <property type="match status" value="3"/>
</dbReference>
<dbReference type="InterPro" id="IPR009057">
    <property type="entry name" value="Homeodomain-like_sf"/>
</dbReference>
<keyword evidence="9" id="KW-1185">Reference proteome</keyword>
<evidence type="ECO:0000256" key="3">
    <source>
        <dbReference type="ARBA" id="ARBA00023163"/>
    </source>
</evidence>
<evidence type="ECO:0000259" key="6">
    <source>
        <dbReference type="PROSITE" id="PS50090"/>
    </source>
</evidence>
<comment type="caution">
    <text evidence="8">The sequence shown here is derived from an EMBL/GenBank/DDBJ whole genome shotgun (WGS) entry which is preliminary data.</text>
</comment>
<protein>
    <submittedName>
        <fullName evidence="8">Uncharacterized protein</fullName>
    </submittedName>
</protein>
<evidence type="ECO:0000256" key="5">
    <source>
        <dbReference type="SAM" id="MobiDB-lite"/>
    </source>
</evidence>
<dbReference type="GO" id="GO:0001006">
    <property type="term" value="F:RNA polymerase III type 3 promoter sequence-specific DNA binding"/>
    <property type="evidence" value="ECO:0007669"/>
    <property type="project" value="TreeGrafter"/>
</dbReference>
<dbReference type="OrthoDB" id="2143914at2759"/>
<organism evidence="8 9">
    <name type="scientific">Collybiopsis confluens</name>
    <dbReference type="NCBI Taxonomy" id="2823264"/>
    <lineage>
        <taxon>Eukaryota</taxon>
        <taxon>Fungi</taxon>
        <taxon>Dikarya</taxon>
        <taxon>Basidiomycota</taxon>
        <taxon>Agaricomycotina</taxon>
        <taxon>Agaricomycetes</taxon>
        <taxon>Agaricomycetidae</taxon>
        <taxon>Agaricales</taxon>
        <taxon>Marasmiineae</taxon>
        <taxon>Omphalotaceae</taxon>
        <taxon>Collybiopsis</taxon>
    </lineage>
</organism>
<dbReference type="PROSITE" id="PS51294">
    <property type="entry name" value="HTH_MYB"/>
    <property type="match status" value="3"/>
</dbReference>
<dbReference type="CDD" id="cd00167">
    <property type="entry name" value="SANT"/>
    <property type="match status" value="3"/>
</dbReference>
<feature type="domain" description="HTH myb-type" evidence="7">
    <location>
        <begin position="10"/>
        <end position="66"/>
    </location>
</feature>
<feature type="region of interest" description="Disordered" evidence="5">
    <location>
        <begin position="344"/>
        <end position="384"/>
    </location>
</feature>
<dbReference type="PANTHER" id="PTHR46621">
    <property type="entry name" value="SNRNA-ACTIVATING PROTEIN COMPLEX SUBUNIT 4"/>
    <property type="match status" value="1"/>
</dbReference>
<feature type="domain" description="HTH myb-type" evidence="7">
    <location>
        <begin position="115"/>
        <end position="169"/>
    </location>
</feature>
<dbReference type="EMBL" id="JAACJN010000028">
    <property type="protein sequence ID" value="KAF5388677.1"/>
    <property type="molecule type" value="Genomic_DNA"/>
</dbReference>
<evidence type="ECO:0000256" key="2">
    <source>
        <dbReference type="ARBA" id="ARBA00023125"/>
    </source>
</evidence>
<dbReference type="PANTHER" id="PTHR46621:SF1">
    <property type="entry name" value="SNRNA-ACTIVATING PROTEIN COMPLEX SUBUNIT 4"/>
    <property type="match status" value="1"/>
</dbReference>
<gene>
    <name evidence="8" type="ORF">D9757_004777</name>
</gene>
<keyword evidence="2" id="KW-0238">DNA-binding</keyword>
<dbReference type="Pfam" id="PF13921">
    <property type="entry name" value="Myb_DNA-bind_6"/>
    <property type="match status" value="1"/>
</dbReference>
<dbReference type="InterPro" id="IPR017930">
    <property type="entry name" value="Myb_dom"/>
</dbReference>
<dbReference type="GO" id="GO:0019185">
    <property type="term" value="C:snRNA-activating protein complex"/>
    <property type="evidence" value="ECO:0007669"/>
    <property type="project" value="TreeGrafter"/>
</dbReference>
<evidence type="ECO:0000313" key="8">
    <source>
        <dbReference type="EMBL" id="KAF5388677.1"/>
    </source>
</evidence>
<evidence type="ECO:0000259" key="7">
    <source>
        <dbReference type="PROSITE" id="PS51294"/>
    </source>
</evidence>
<dbReference type="SUPFAM" id="SSF46689">
    <property type="entry name" value="Homeodomain-like"/>
    <property type="match status" value="2"/>
</dbReference>
<accession>A0A8H5HSG3</accession>